<feature type="transmembrane region" description="Helical" evidence="14">
    <location>
        <begin position="54"/>
        <end position="71"/>
    </location>
</feature>
<feature type="transmembrane region" description="Helical" evidence="14">
    <location>
        <begin position="316"/>
        <end position="339"/>
    </location>
</feature>
<keyword evidence="5 13" id="KW-1003">Cell membrane</keyword>
<evidence type="ECO:0000256" key="5">
    <source>
        <dbReference type="ARBA" id="ARBA00022475"/>
    </source>
</evidence>
<dbReference type="AlphaFoldDB" id="A0A6M4HD86"/>
<comment type="similarity">
    <text evidence="3 13">Belongs to the membrane-bound acyltransferase family.</text>
</comment>
<evidence type="ECO:0000256" key="8">
    <source>
        <dbReference type="ARBA" id="ARBA00022841"/>
    </source>
</evidence>
<feature type="transmembrane region" description="Helical" evidence="14">
    <location>
        <begin position="120"/>
        <end position="138"/>
    </location>
</feature>
<evidence type="ECO:0000256" key="2">
    <source>
        <dbReference type="ARBA" id="ARBA00005182"/>
    </source>
</evidence>
<dbReference type="GO" id="GO:0042121">
    <property type="term" value="P:alginic acid biosynthetic process"/>
    <property type="evidence" value="ECO:0007669"/>
    <property type="project" value="UniProtKB-KW"/>
</dbReference>
<dbReference type="PANTHER" id="PTHR13285">
    <property type="entry name" value="ACYLTRANSFERASE"/>
    <property type="match status" value="1"/>
</dbReference>
<feature type="transmembrane region" description="Helical" evidence="14">
    <location>
        <begin position="360"/>
        <end position="378"/>
    </location>
</feature>
<reference evidence="15 16" key="1">
    <citation type="submission" date="2020-04" db="EMBL/GenBank/DDBJ databases">
        <title>Usitatibacter rugosus gen. nov., sp. nov. and Usitatibacter palustris sp. nov., novel members of Usitatibacteraceae fam. nov. within the order Nitrosomonadales isolated from soil.</title>
        <authorList>
            <person name="Huber K.J."/>
            <person name="Neumann-Schaal M."/>
            <person name="Geppert A."/>
            <person name="Luckner M."/>
            <person name="Wanner G."/>
            <person name="Overmann J."/>
        </authorList>
    </citation>
    <scope>NUCLEOTIDE SEQUENCE [LARGE SCALE GENOMIC DNA]</scope>
    <source>
        <strain evidence="15 16">Swamp67</strain>
    </source>
</reference>
<organism evidence="15 16">
    <name type="scientific">Usitatibacter palustris</name>
    <dbReference type="NCBI Taxonomy" id="2732487"/>
    <lineage>
        <taxon>Bacteria</taxon>
        <taxon>Pseudomonadati</taxon>
        <taxon>Pseudomonadota</taxon>
        <taxon>Betaproteobacteria</taxon>
        <taxon>Nitrosomonadales</taxon>
        <taxon>Usitatibacteraceae</taxon>
        <taxon>Usitatibacter</taxon>
    </lineage>
</organism>
<evidence type="ECO:0000256" key="9">
    <source>
        <dbReference type="ARBA" id="ARBA00022989"/>
    </source>
</evidence>
<dbReference type="PANTHER" id="PTHR13285:SF23">
    <property type="entry name" value="TEICHOIC ACID D-ALANYLTRANSFERASE"/>
    <property type="match status" value="1"/>
</dbReference>
<comment type="subcellular location">
    <subcellularLocation>
        <location evidence="1">Cell membrane</location>
        <topology evidence="1">Multi-pass membrane protein</topology>
    </subcellularLocation>
</comment>
<accession>A0A6M4HD86</accession>
<name>A0A6M4HD86_9PROT</name>
<evidence type="ECO:0000256" key="6">
    <source>
        <dbReference type="ARBA" id="ARBA00022679"/>
    </source>
</evidence>
<sequence>MLFTDPLFLFYFLPASLLLLRVAGWGGRFTAVAKLAIIVATLVFYAYGNWLWPLLFIAVVSGTYGFALIAVRSDRPGVRRAAVAGAVVYALAFLALFKYLNWLATLVPALKGLQAALSPYFGSGGTIELPPGISFYVFEALSFSIDAYRGRITRPVRPLDYLTFLAMFPRFIAGPIVRYPDMHAQFAAWDGPRLAHGLSVFALGFAIKSLFADQFAVFVPYGFAVARPDFLQAWTGALAYTFQLYFDFWGYSLMATGLGLCLGFRFPDNFRSPYRAVGFADFWRRWHITLSQWLRDYLYVSLGGNRCAPWRVQLNVFLTMVIGGLWHGASFTFVAWGAYHGALLVVERWVGESRLERVPVLARQAGTFLLVVIGWVFFRSDTFSQAAGVLAGMTGFNGFASQFTPLLAQKHLPSVLLVVVALLFFWRLEPRVVGAEPMAGRAFAARTQWLLFAAFVFAVLVSMSSREIPFLYFQF</sequence>
<keyword evidence="7 14" id="KW-0812">Transmembrane</keyword>
<feature type="transmembrane region" description="Helical" evidence="14">
    <location>
        <begin position="411"/>
        <end position="428"/>
    </location>
</feature>
<dbReference type="GO" id="GO:0016746">
    <property type="term" value="F:acyltransferase activity"/>
    <property type="evidence" value="ECO:0007669"/>
    <property type="project" value="UniProtKB-KW"/>
</dbReference>
<proteinExistence type="inferred from homology"/>
<evidence type="ECO:0000256" key="12">
    <source>
        <dbReference type="ARBA" id="ARBA00031030"/>
    </source>
</evidence>
<dbReference type="InterPro" id="IPR024194">
    <property type="entry name" value="Ac/AlaTfrase_AlgI/DltB"/>
</dbReference>
<evidence type="ECO:0000313" key="16">
    <source>
        <dbReference type="Proteomes" id="UP000503096"/>
    </source>
</evidence>
<feature type="transmembrane region" description="Helical" evidence="14">
    <location>
        <begin position="449"/>
        <end position="473"/>
    </location>
</feature>
<keyword evidence="6 13" id="KW-0808">Transferase</keyword>
<dbReference type="GO" id="GO:0005886">
    <property type="term" value="C:plasma membrane"/>
    <property type="evidence" value="ECO:0007669"/>
    <property type="project" value="UniProtKB-SubCell"/>
</dbReference>
<keyword evidence="8" id="KW-0016">Alginate biosynthesis</keyword>
<evidence type="ECO:0000256" key="10">
    <source>
        <dbReference type="ARBA" id="ARBA00023136"/>
    </source>
</evidence>
<comment type="pathway">
    <text evidence="2">Glycan biosynthesis; alginate biosynthesis.</text>
</comment>
<dbReference type="KEGG" id="upl:DSM104440_03338"/>
<evidence type="ECO:0000256" key="13">
    <source>
        <dbReference type="PIRNR" id="PIRNR016636"/>
    </source>
</evidence>
<dbReference type="InterPro" id="IPR004299">
    <property type="entry name" value="MBOAT_fam"/>
</dbReference>
<evidence type="ECO:0000256" key="3">
    <source>
        <dbReference type="ARBA" id="ARBA00010323"/>
    </source>
</evidence>
<gene>
    <name evidence="15" type="primary">patA_2</name>
    <name evidence="15" type="ORF">DSM104440_03338</name>
</gene>
<feature type="transmembrane region" description="Helical" evidence="14">
    <location>
        <begin position="244"/>
        <end position="266"/>
    </location>
</feature>
<dbReference type="InterPro" id="IPR051085">
    <property type="entry name" value="MB_O-acyltransferase"/>
</dbReference>
<dbReference type="EMBL" id="CP053073">
    <property type="protein sequence ID" value="QJR16503.1"/>
    <property type="molecule type" value="Genomic_DNA"/>
</dbReference>
<feature type="transmembrane region" description="Helical" evidence="14">
    <location>
        <begin position="83"/>
        <end position="100"/>
    </location>
</feature>
<evidence type="ECO:0000256" key="11">
    <source>
        <dbReference type="ARBA" id="ARBA00023315"/>
    </source>
</evidence>
<keyword evidence="16" id="KW-1185">Reference proteome</keyword>
<evidence type="ECO:0000256" key="14">
    <source>
        <dbReference type="SAM" id="Phobius"/>
    </source>
</evidence>
<dbReference type="InParanoid" id="A0A6M4HD86"/>
<dbReference type="PIRSF" id="PIRSF500217">
    <property type="entry name" value="AlgI"/>
    <property type="match status" value="1"/>
</dbReference>
<dbReference type="PIRSF" id="PIRSF016636">
    <property type="entry name" value="AlgI_DltB"/>
    <property type="match status" value="1"/>
</dbReference>
<protein>
    <recommendedName>
        <fullName evidence="4">Probable alginate O-acetylase AlgI</fullName>
    </recommendedName>
    <alternativeName>
        <fullName evidence="12">Alginate biosynthesis protein AlgI</fullName>
    </alternativeName>
</protein>
<evidence type="ECO:0000256" key="7">
    <source>
        <dbReference type="ARBA" id="ARBA00022692"/>
    </source>
</evidence>
<dbReference type="Pfam" id="PF03062">
    <property type="entry name" value="MBOAT"/>
    <property type="match status" value="1"/>
</dbReference>
<keyword evidence="11 13" id="KW-0012">Acyltransferase</keyword>
<evidence type="ECO:0000256" key="1">
    <source>
        <dbReference type="ARBA" id="ARBA00004651"/>
    </source>
</evidence>
<evidence type="ECO:0000256" key="4">
    <source>
        <dbReference type="ARBA" id="ARBA00016084"/>
    </source>
</evidence>
<evidence type="ECO:0000313" key="15">
    <source>
        <dbReference type="EMBL" id="QJR16503.1"/>
    </source>
</evidence>
<dbReference type="RefSeq" id="WP_171164666.1">
    <property type="nucleotide sequence ID" value="NZ_CP053073.1"/>
</dbReference>
<keyword evidence="10 13" id="KW-0472">Membrane</keyword>
<dbReference type="InterPro" id="IPR028362">
    <property type="entry name" value="AlgI"/>
</dbReference>
<feature type="transmembrane region" description="Helical" evidence="14">
    <location>
        <begin position="6"/>
        <end position="24"/>
    </location>
</feature>
<dbReference type="Proteomes" id="UP000503096">
    <property type="component" value="Chromosome"/>
</dbReference>
<keyword evidence="9 14" id="KW-1133">Transmembrane helix</keyword>
<feature type="transmembrane region" description="Helical" evidence="14">
    <location>
        <begin position="197"/>
        <end position="223"/>
    </location>
</feature>